<reference evidence="2" key="1">
    <citation type="journal article" date="2019" name="Int. J. Syst. Evol. Microbiol.">
        <title>The Global Catalogue of Microorganisms (GCM) 10K type strain sequencing project: providing services to taxonomists for standard genome sequencing and annotation.</title>
        <authorList>
            <consortium name="The Broad Institute Genomics Platform"/>
            <consortium name="The Broad Institute Genome Sequencing Center for Infectious Disease"/>
            <person name="Wu L."/>
            <person name="Ma J."/>
        </authorList>
    </citation>
    <scope>NUCLEOTIDE SEQUENCE [LARGE SCALE GENOMIC DNA]</scope>
    <source>
        <strain evidence="2">CGMCC 4.1467</strain>
    </source>
</reference>
<accession>A0ABW2LDN3</accession>
<evidence type="ECO:0000313" key="1">
    <source>
        <dbReference type="EMBL" id="MFC7338916.1"/>
    </source>
</evidence>
<keyword evidence="2" id="KW-1185">Reference proteome</keyword>
<evidence type="ECO:0000313" key="2">
    <source>
        <dbReference type="Proteomes" id="UP001596472"/>
    </source>
</evidence>
<gene>
    <name evidence="1" type="ORF">ACFQY0_17095</name>
</gene>
<evidence type="ECO:0008006" key="3">
    <source>
        <dbReference type="Google" id="ProtNLM"/>
    </source>
</evidence>
<dbReference type="Proteomes" id="UP001596472">
    <property type="component" value="Unassembled WGS sequence"/>
</dbReference>
<comment type="caution">
    <text evidence="1">The sequence shown here is derived from an EMBL/GenBank/DDBJ whole genome shotgun (WGS) entry which is preliminary data.</text>
</comment>
<dbReference type="EMBL" id="JBHTBS010000011">
    <property type="protein sequence ID" value="MFC7338916.1"/>
    <property type="molecule type" value="Genomic_DNA"/>
</dbReference>
<dbReference type="RefSeq" id="WP_379714893.1">
    <property type="nucleotide sequence ID" value="NZ_JBHTBS010000011.1"/>
</dbReference>
<protein>
    <recommendedName>
        <fullName evidence="3">DUF1275 domain-containing protein</fullName>
    </recommendedName>
</protein>
<organism evidence="1 2">
    <name type="scientific">Haloferula chungangensis</name>
    <dbReference type="NCBI Taxonomy" id="1048331"/>
    <lineage>
        <taxon>Bacteria</taxon>
        <taxon>Pseudomonadati</taxon>
        <taxon>Verrucomicrobiota</taxon>
        <taxon>Verrucomicrobiia</taxon>
        <taxon>Verrucomicrobiales</taxon>
        <taxon>Verrucomicrobiaceae</taxon>
        <taxon>Haloferula</taxon>
    </lineage>
</organism>
<proteinExistence type="predicted"/>
<name>A0ABW2LDN3_9BACT</name>
<sequence>MNSRFAGEAFRASLVLFVGVTVDGFAQAIIAQTGEHRFDGCPKILSA</sequence>